<evidence type="ECO:0000313" key="3">
    <source>
        <dbReference type="Proteomes" id="UP001307849"/>
    </source>
</evidence>
<accession>A0AAN8RPW2</accession>
<comment type="caution">
    <text evidence="2">The sequence shown here is derived from an EMBL/GenBank/DDBJ whole genome shotgun (WGS) entry which is preliminary data.</text>
</comment>
<sequence length="336" mass="37496">MTFHTRVTQFKPTRPLARSSLLKYPKQKNSKQPSDPSTTWNPDIFEIIRGLHLQRGPSLRACKVLLTQYAPRSLPQGIGCNESLLRGLLGGIDEDEQHRLIVRLGKVIFYMDGMALLSLGCPSETQTFVDGMNALLSDGFLADLSLEETIEGADVDIYWPKIHRAVLTGDKEVVGHALYKVAVEAKATVLSGEWKEMNAFYCSTSYQMAHDVIMGSDFFLNRVLAASKGVRLNLSSRVSPQLLNGPELKEVSMARNVTAPARQLPLLSYMWKLIMKIHLYVFAGLTALEVLLWNGVRGSLVLAFIHYEICLVILLLGFIDDHVISLHSSMPQQLND</sequence>
<dbReference type="EMBL" id="JAVHJM010000002">
    <property type="protein sequence ID" value="KAK6518278.1"/>
    <property type="molecule type" value="Genomic_DNA"/>
</dbReference>
<keyword evidence="1" id="KW-1133">Transmembrane helix</keyword>
<organism evidence="2 3">
    <name type="scientific">Arthrobotrys conoides</name>
    <dbReference type="NCBI Taxonomy" id="74498"/>
    <lineage>
        <taxon>Eukaryota</taxon>
        <taxon>Fungi</taxon>
        <taxon>Dikarya</taxon>
        <taxon>Ascomycota</taxon>
        <taxon>Pezizomycotina</taxon>
        <taxon>Orbiliomycetes</taxon>
        <taxon>Orbiliales</taxon>
        <taxon>Orbiliaceae</taxon>
        <taxon>Arthrobotrys</taxon>
    </lineage>
</organism>
<feature type="transmembrane region" description="Helical" evidence="1">
    <location>
        <begin position="300"/>
        <end position="319"/>
    </location>
</feature>
<dbReference type="AlphaFoldDB" id="A0AAN8RPW2"/>
<keyword evidence="1" id="KW-0812">Transmembrane</keyword>
<proteinExistence type="predicted"/>
<protein>
    <submittedName>
        <fullName evidence="2">Uncharacterized protein</fullName>
    </submittedName>
</protein>
<evidence type="ECO:0000256" key="1">
    <source>
        <dbReference type="SAM" id="Phobius"/>
    </source>
</evidence>
<evidence type="ECO:0000313" key="2">
    <source>
        <dbReference type="EMBL" id="KAK6518278.1"/>
    </source>
</evidence>
<feature type="transmembrane region" description="Helical" evidence="1">
    <location>
        <begin position="277"/>
        <end position="294"/>
    </location>
</feature>
<reference evidence="2 3" key="1">
    <citation type="submission" date="2019-10" db="EMBL/GenBank/DDBJ databases">
        <authorList>
            <person name="Palmer J.M."/>
        </authorList>
    </citation>
    <scope>NUCLEOTIDE SEQUENCE [LARGE SCALE GENOMIC DNA]</scope>
    <source>
        <strain evidence="2 3">TWF506</strain>
    </source>
</reference>
<name>A0AAN8RPW2_9PEZI</name>
<dbReference type="Proteomes" id="UP001307849">
    <property type="component" value="Unassembled WGS sequence"/>
</dbReference>
<keyword evidence="1" id="KW-0472">Membrane</keyword>
<gene>
    <name evidence="2" type="ORF">TWF506_005438</name>
</gene>
<keyword evidence="3" id="KW-1185">Reference proteome</keyword>